<evidence type="ECO:0000313" key="2">
    <source>
        <dbReference type="EMBL" id="GGY86141.1"/>
    </source>
</evidence>
<dbReference type="Proteomes" id="UP000619512">
    <property type="component" value="Unassembled WGS sequence"/>
</dbReference>
<accession>A0AA87Y788</accession>
<gene>
    <name evidence="2" type="ORF">GCM10007388_19130</name>
</gene>
<protein>
    <submittedName>
        <fullName evidence="2">Uncharacterized protein</fullName>
    </submittedName>
</protein>
<dbReference type="EMBL" id="BMWW01000003">
    <property type="protein sequence ID" value="GGY86141.1"/>
    <property type="molecule type" value="Genomic_DNA"/>
</dbReference>
<feature type="region of interest" description="Disordered" evidence="1">
    <location>
        <begin position="1"/>
        <end position="27"/>
    </location>
</feature>
<reference evidence="2" key="1">
    <citation type="journal article" date="2014" name="Int. J. Syst. Evol. Microbiol.">
        <title>Complete genome sequence of Corynebacterium casei LMG S-19264T (=DSM 44701T), isolated from a smear-ripened cheese.</title>
        <authorList>
            <consortium name="US DOE Joint Genome Institute (JGI-PGF)"/>
            <person name="Walter F."/>
            <person name="Albersmeier A."/>
            <person name="Kalinowski J."/>
            <person name="Ruckert C."/>
        </authorList>
    </citation>
    <scope>NUCLEOTIDE SEQUENCE</scope>
    <source>
        <strain evidence="2">KCTC 12344</strain>
    </source>
</reference>
<evidence type="ECO:0000313" key="3">
    <source>
        <dbReference type="Proteomes" id="UP000619512"/>
    </source>
</evidence>
<sequence length="116" mass="12523">MARQLRYGSASARTAGRERPVRRARAGVHRRPLFPTAACVLAADLSALPVSPARRATLLSLAQQAEGDSTAPADASDVFDCADPALAARSVAWRPWRAYAARHLRCTDTHLNEETS</sequence>
<name>A0AA87Y788_9BURK</name>
<comment type="caution">
    <text evidence="2">The sequence shown here is derived from an EMBL/GenBank/DDBJ whole genome shotgun (WGS) entry which is preliminary data.</text>
</comment>
<reference evidence="2" key="2">
    <citation type="submission" date="2022-12" db="EMBL/GenBank/DDBJ databases">
        <authorList>
            <person name="Sun Q."/>
            <person name="Kim S."/>
        </authorList>
    </citation>
    <scope>NUCLEOTIDE SEQUENCE</scope>
    <source>
        <strain evidence="2">KCTC 12344</strain>
    </source>
</reference>
<dbReference type="AlphaFoldDB" id="A0AA87Y788"/>
<proteinExistence type="predicted"/>
<organism evidence="2 3">
    <name type="scientific">Pseudoduganella plicata</name>
    <dbReference type="NCBI Taxonomy" id="321984"/>
    <lineage>
        <taxon>Bacteria</taxon>
        <taxon>Pseudomonadati</taxon>
        <taxon>Pseudomonadota</taxon>
        <taxon>Betaproteobacteria</taxon>
        <taxon>Burkholderiales</taxon>
        <taxon>Oxalobacteraceae</taxon>
        <taxon>Telluria group</taxon>
        <taxon>Pseudoduganella</taxon>
    </lineage>
</organism>
<evidence type="ECO:0000256" key="1">
    <source>
        <dbReference type="SAM" id="MobiDB-lite"/>
    </source>
</evidence>